<feature type="transmembrane region" description="Helical" evidence="21">
    <location>
        <begin position="183"/>
        <end position="202"/>
    </location>
</feature>
<evidence type="ECO:0000313" key="22">
    <source>
        <dbReference type="EMBL" id="KYG66058.1"/>
    </source>
</evidence>
<comment type="subcellular location">
    <subcellularLocation>
        <location evidence="1">Cell membrane</location>
        <topology evidence="1">Multi-pass membrane protein</topology>
    </subcellularLocation>
</comment>
<evidence type="ECO:0000256" key="14">
    <source>
        <dbReference type="ARBA" id="ARBA00032370"/>
    </source>
</evidence>
<dbReference type="RefSeq" id="WP_061833624.1">
    <property type="nucleotide sequence ID" value="NZ_LUKE01000001.1"/>
</dbReference>
<name>A0A150WNT3_BDEBC</name>
<dbReference type="PANTHER" id="PTHR30474">
    <property type="entry name" value="CELL CYCLE PROTEIN"/>
    <property type="match status" value="1"/>
</dbReference>
<dbReference type="GO" id="GO:0051301">
    <property type="term" value="P:cell division"/>
    <property type="evidence" value="ECO:0007669"/>
    <property type="project" value="UniProtKB-KW"/>
</dbReference>
<dbReference type="NCBIfam" id="TIGR02614">
    <property type="entry name" value="ftsW"/>
    <property type="match status" value="1"/>
</dbReference>
<dbReference type="InterPro" id="IPR018365">
    <property type="entry name" value="Cell_cycle_FtsW-rel_CS"/>
</dbReference>
<evidence type="ECO:0000256" key="18">
    <source>
        <dbReference type="ARBA" id="ARBA00041418"/>
    </source>
</evidence>
<keyword evidence="11 21" id="KW-0472">Membrane</keyword>
<dbReference type="Proteomes" id="UP000075320">
    <property type="component" value="Unassembled WGS sequence"/>
</dbReference>
<dbReference type="GO" id="GO:0008955">
    <property type="term" value="F:peptidoglycan glycosyltransferase activity"/>
    <property type="evidence" value="ECO:0007669"/>
    <property type="project" value="UniProtKB-EC"/>
</dbReference>
<reference evidence="22 23" key="1">
    <citation type="submission" date="2016-03" db="EMBL/GenBank/DDBJ databases">
        <authorList>
            <person name="Ploux O."/>
        </authorList>
    </citation>
    <scope>NUCLEOTIDE SEQUENCE [LARGE SCALE GENOMIC DNA]</scope>
    <source>
        <strain evidence="22 23">R0</strain>
    </source>
</reference>
<dbReference type="Pfam" id="PF01098">
    <property type="entry name" value="FTSW_RODA_SPOVE"/>
    <property type="match status" value="1"/>
</dbReference>
<feature type="transmembrane region" description="Helical" evidence="21">
    <location>
        <begin position="73"/>
        <end position="93"/>
    </location>
</feature>
<dbReference type="GO" id="GO:0008360">
    <property type="term" value="P:regulation of cell shape"/>
    <property type="evidence" value="ECO:0007669"/>
    <property type="project" value="UniProtKB-KW"/>
</dbReference>
<comment type="pathway">
    <text evidence="2">Cell wall biogenesis; peptidoglycan biosynthesis.</text>
</comment>
<evidence type="ECO:0000256" key="12">
    <source>
        <dbReference type="ARBA" id="ARBA00023306"/>
    </source>
</evidence>
<evidence type="ECO:0000256" key="1">
    <source>
        <dbReference type="ARBA" id="ARBA00004651"/>
    </source>
</evidence>
<keyword evidence="12" id="KW-0131">Cell cycle</keyword>
<dbReference type="EMBL" id="LUKE01000001">
    <property type="protein sequence ID" value="KYG66058.1"/>
    <property type="molecule type" value="Genomic_DNA"/>
</dbReference>
<evidence type="ECO:0000256" key="9">
    <source>
        <dbReference type="ARBA" id="ARBA00022984"/>
    </source>
</evidence>
<evidence type="ECO:0000256" key="7">
    <source>
        <dbReference type="ARBA" id="ARBA00022692"/>
    </source>
</evidence>
<dbReference type="InterPro" id="IPR001182">
    <property type="entry name" value="FtsW/RodA"/>
</dbReference>
<protein>
    <recommendedName>
        <fullName evidence="17">Probable peptidoglycan glycosyltransferase FtsW</fullName>
        <ecNumber evidence="19">2.4.99.28</ecNumber>
    </recommendedName>
    <alternativeName>
        <fullName evidence="18">Cell division protein FtsW</fullName>
    </alternativeName>
    <alternativeName>
        <fullName evidence="15">Cell wall polymerase</fullName>
    </alternativeName>
    <alternativeName>
        <fullName evidence="14">Peptidoglycan polymerase</fullName>
    </alternativeName>
</protein>
<evidence type="ECO:0000256" key="16">
    <source>
        <dbReference type="ARBA" id="ARBA00038053"/>
    </source>
</evidence>
<comment type="similarity">
    <text evidence="16">Belongs to the SEDS family. FtsW subfamily.</text>
</comment>
<sequence>MLRYLSSSLFLAIITLLGIGLVQVYSSSFIFAIESYGDGLFFFKRQLLFAIMAFCVLVGTVHIPFRWIEKYGWVMWLAATLGVAATYVPGLGVRVGGALRWIQLPFGLRLEPGEILKIAFSLWFASLLTRQGNFLSRVKWPWLFIATVVPLGLLLKQPDFGTFAIIVIVGVTSLFAFGLQWRYIIAAFAVMVPSFYMLVMTVPYRRARVLAFLDPWSDPAQKGFQVIQSMLSFHSGGLTGVGLGQGQGKLFFLPEAHTDFTMAVFGEEMGFVGFLFLLALYGFVVFRGIQIAVKAEDTFKRSLALGLSVTFALSVFINAGVVMGLLPTKGLTLPFLSYGGSSLLALCFMFGLILNIENSMEDDKVARRFGTRWAAKKS</sequence>
<gene>
    <name evidence="22" type="ORF">AZI86_03050</name>
</gene>
<feature type="transmembrane region" description="Helical" evidence="21">
    <location>
        <begin position="269"/>
        <end position="290"/>
    </location>
</feature>
<evidence type="ECO:0000256" key="2">
    <source>
        <dbReference type="ARBA" id="ARBA00004752"/>
    </source>
</evidence>
<keyword evidence="6" id="KW-0808">Transferase</keyword>
<dbReference type="InterPro" id="IPR013437">
    <property type="entry name" value="FtsW"/>
</dbReference>
<evidence type="ECO:0000256" key="19">
    <source>
        <dbReference type="ARBA" id="ARBA00044770"/>
    </source>
</evidence>
<feature type="transmembrane region" description="Helical" evidence="21">
    <location>
        <begin position="302"/>
        <end position="323"/>
    </location>
</feature>
<comment type="catalytic activity">
    <reaction evidence="20">
        <text>[GlcNAc-(1-&gt;4)-Mur2Ac(oyl-L-Ala-gamma-D-Glu-L-Lys-D-Ala-D-Ala)](n)-di-trans,octa-cis-undecaprenyl diphosphate + beta-D-GlcNAc-(1-&gt;4)-Mur2Ac(oyl-L-Ala-gamma-D-Glu-L-Lys-D-Ala-D-Ala)-di-trans,octa-cis-undecaprenyl diphosphate = [GlcNAc-(1-&gt;4)-Mur2Ac(oyl-L-Ala-gamma-D-Glu-L-Lys-D-Ala-D-Ala)](n+1)-di-trans,octa-cis-undecaprenyl diphosphate + di-trans,octa-cis-undecaprenyl diphosphate + H(+)</text>
        <dbReference type="Rhea" id="RHEA:23708"/>
        <dbReference type="Rhea" id="RHEA-COMP:9602"/>
        <dbReference type="Rhea" id="RHEA-COMP:9603"/>
        <dbReference type="ChEBI" id="CHEBI:15378"/>
        <dbReference type="ChEBI" id="CHEBI:58405"/>
        <dbReference type="ChEBI" id="CHEBI:60033"/>
        <dbReference type="ChEBI" id="CHEBI:78435"/>
        <dbReference type="EC" id="2.4.99.28"/>
    </reaction>
</comment>
<organism evidence="22 23">
    <name type="scientific">Bdellovibrio bacteriovorus</name>
    <dbReference type="NCBI Taxonomy" id="959"/>
    <lineage>
        <taxon>Bacteria</taxon>
        <taxon>Pseudomonadati</taxon>
        <taxon>Bdellovibrionota</taxon>
        <taxon>Bdellovibrionia</taxon>
        <taxon>Bdellovibrionales</taxon>
        <taxon>Pseudobdellovibrionaceae</taxon>
        <taxon>Bdellovibrio</taxon>
    </lineage>
</organism>
<dbReference type="OrthoDB" id="5288990at2"/>
<dbReference type="PROSITE" id="PS00428">
    <property type="entry name" value="FTSW_RODA_SPOVE"/>
    <property type="match status" value="1"/>
</dbReference>
<feature type="transmembrane region" description="Helical" evidence="21">
    <location>
        <begin position="335"/>
        <end position="354"/>
    </location>
</feature>
<evidence type="ECO:0000256" key="20">
    <source>
        <dbReference type="ARBA" id="ARBA00049902"/>
    </source>
</evidence>
<dbReference type="GO" id="GO:0009252">
    <property type="term" value="P:peptidoglycan biosynthetic process"/>
    <property type="evidence" value="ECO:0007669"/>
    <property type="project" value="UniProtKB-KW"/>
</dbReference>
<evidence type="ECO:0000256" key="8">
    <source>
        <dbReference type="ARBA" id="ARBA00022960"/>
    </source>
</evidence>
<dbReference type="PANTHER" id="PTHR30474:SF2">
    <property type="entry name" value="PEPTIDOGLYCAN GLYCOSYLTRANSFERASE FTSW-RELATED"/>
    <property type="match status" value="1"/>
</dbReference>
<accession>A0A150WNT3</accession>
<keyword evidence="5" id="KW-0328">Glycosyltransferase</keyword>
<evidence type="ECO:0000256" key="11">
    <source>
        <dbReference type="ARBA" id="ARBA00023136"/>
    </source>
</evidence>
<dbReference type="GO" id="GO:0071555">
    <property type="term" value="P:cell wall organization"/>
    <property type="evidence" value="ECO:0007669"/>
    <property type="project" value="UniProtKB-KW"/>
</dbReference>
<keyword evidence="8" id="KW-0133">Cell shape</keyword>
<evidence type="ECO:0000256" key="13">
    <source>
        <dbReference type="ARBA" id="ARBA00023316"/>
    </source>
</evidence>
<feature type="transmembrane region" description="Helical" evidence="21">
    <location>
        <begin position="47"/>
        <end position="67"/>
    </location>
</feature>
<comment type="caution">
    <text evidence="22">The sequence shown here is derived from an EMBL/GenBank/DDBJ whole genome shotgun (WGS) entry which is preliminary data.</text>
</comment>
<evidence type="ECO:0000256" key="5">
    <source>
        <dbReference type="ARBA" id="ARBA00022676"/>
    </source>
</evidence>
<keyword evidence="23" id="KW-1185">Reference proteome</keyword>
<feature type="transmembrane region" description="Helical" evidence="21">
    <location>
        <begin position="6"/>
        <end position="26"/>
    </location>
</feature>
<keyword evidence="13" id="KW-0961">Cell wall biogenesis/degradation</keyword>
<proteinExistence type="inferred from homology"/>
<evidence type="ECO:0000256" key="15">
    <source>
        <dbReference type="ARBA" id="ARBA00033270"/>
    </source>
</evidence>
<keyword evidence="4 22" id="KW-0132">Cell division</keyword>
<feature type="transmembrane region" description="Helical" evidence="21">
    <location>
        <begin position="160"/>
        <end position="177"/>
    </location>
</feature>
<evidence type="ECO:0000256" key="3">
    <source>
        <dbReference type="ARBA" id="ARBA00022475"/>
    </source>
</evidence>
<evidence type="ECO:0000256" key="21">
    <source>
        <dbReference type="SAM" id="Phobius"/>
    </source>
</evidence>
<dbReference type="GO" id="GO:0015648">
    <property type="term" value="F:lipid-linked peptidoglycan transporter activity"/>
    <property type="evidence" value="ECO:0007669"/>
    <property type="project" value="TreeGrafter"/>
</dbReference>
<evidence type="ECO:0000256" key="17">
    <source>
        <dbReference type="ARBA" id="ARBA00041185"/>
    </source>
</evidence>
<dbReference type="AlphaFoldDB" id="A0A150WNT3"/>
<dbReference type="GO" id="GO:0005886">
    <property type="term" value="C:plasma membrane"/>
    <property type="evidence" value="ECO:0007669"/>
    <property type="project" value="UniProtKB-SubCell"/>
</dbReference>
<evidence type="ECO:0000256" key="6">
    <source>
        <dbReference type="ARBA" id="ARBA00022679"/>
    </source>
</evidence>
<keyword evidence="9" id="KW-0573">Peptidoglycan synthesis</keyword>
<evidence type="ECO:0000256" key="10">
    <source>
        <dbReference type="ARBA" id="ARBA00022989"/>
    </source>
</evidence>
<keyword evidence="3" id="KW-1003">Cell membrane</keyword>
<keyword evidence="10 21" id="KW-1133">Transmembrane helix</keyword>
<dbReference type="EC" id="2.4.99.28" evidence="19"/>
<evidence type="ECO:0000256" key="4">
    <source>
        <dbReference type="ARBA" id="ARBA00022618"/>
    </source>
</evidence>
<dbReference type="GO" id="GO:0032153">
    <property type="term" value="C:cell division site"/>
    <property type="evidence" value="ECO:0007669"/>
    <property type="project" value="TreeGrafter"/>
</dbReference>
<evidence type="ECO:0000313" key="23">
    <source>
        <dbReference type="Proteomes" id="UP000075320"/>
    </source>
</evidence>
<keyword evidence="7 21" id="KW-0812">Transmembrane</keyword>